<dbReference type="InterPro" id="IPR018959">
    <property type="entry name" value="DUF1989"/>
</dbReference>
<dbReference type="CDD" id="cd05227">
    <property type="entry name" value="AR_SDR_e"/>
    <property type="match status" value="1"/>
</dbReference>
<dbReference type="InterPro" id="IPR001509">
    <property type="entry name" value="Epimerase_deHydtase"/>
</dbReference>
<keyword evidence="6" id="KW-1185">Reference proteome</keyword>
<dbReference type="Pfam" id="PF09347">
    <property type="entry name" value="DUF1989"/>
    <property type="match status" value="1"/>
</dbReference>
<dbReference type="AlphaFoldDB" id="A0A1W5D4T1"/>
<evidence type="ECO:0000313" key="5">
    <source>
        <dbReference type="EMBL" id="SLM38148.1"/>
    </source>
</evidence>
<reference evidence="6" key="1">
    <citation type="submission" date="2017-03" db="EMBL/GenBank/DDBJ databases">
        <authorList>
            <person name="Sharma R."/>
            <person name="Thines M."/>
        </authorList>
    </citation>
    <scope>NUCLEOTIDE SEQUENCE [LARGE SCALE GENOMIC DNA]</scope>
</reference>
<comment type="similarity">
    <text evidence="2">Belongs to the NAD(P)-dependent epimerase/dehydratase family. Dihydroflavonol-4-reductase subfamily.</text>
</comment>
<accession>A0A1W5D4T1</accession>
<feature type="domain" description="DUF1989" evidence="4">
    <location>
        <begin position="42"/>
        <end position="216"/>
    </location>
</feature>
<feature type="domain" description="NAD-dependent epimerase/dehydratase" evidence="3">
    <location>
        <begin position="248"/>
        <end position="448"/>
    </location>
</feature>
<keyword evidence="1" id="KW-0560">Oxidoreductase</keyword>
<proteinExistence type="inferred from homology"/>
<evidence type="ECO:0000259" key="4">
    <source>
        <dbReference type="Pfam" id="PF09347"/>
    </source>
</evidence>
<evidence type="ECO:0000256" key="1">
    <source>
        <dbReference type="ARBA" id="ARBA00023002"/>
    </source>
</evidence>
<organism evidence="5 6">
    <name type="scientific">Lasallia pustulata</name>
    <dbReference type="NCBI Taxonomy" id="136370"/>
    <lineage>
        <taxon>Eukaryota</taxon>
        <taxon>Fungi</taxon>
        <taxon>Dikarya</taxon>
        <taxon>Ascomycota</taxon>
        <taxon>Pezizomycotina</taxon>
        <taxon>Lecanoromycetes</taxon>
        <taxon>OSLEUM clade</taxon>
        <taxon>Umbilicariomycetidae</taxon>
        <taxon>Umbilicariales</taxon>
        <taxon>Umbilicariaceae</taxon>
        <taxon>Lasallia</taxon>
    </lineage>
</organism>
<dbReference type="GO" id="GO:0016491">
    <property type="term" value="F:oxidoreductase activity"/>
    <property type="evidence" value="ECO:0007669"/>
    <property type="project" value="UniProtKB-KW"/>
</dbReference>
<dbReference type="PANTHER" id="PTHR31527">
    <property type="entry name" value="RE64534P"/>
    <property type="match status" value="1"/>
</dbReference>
<protein>
    <submittedName>
        <fullName evidence="5">Nad-binding protein</fullName>
    </submittedName>
</protein>
<dbReference type="Pfam" id="PF01370">
    <property type="entry name" value="Epimerase"/>
    <property type="match status" value="1"/>
</dbReference>
<dbReference type="Proteomes" id="UP000192927">
    <property type="component" value="Unassembled WGS sequence"/>
</dbReference>
<evidence type="ECO:0000313" key="6">
    <source>
        <dbReference type="Proteomes" id="UP000192927"/>
    </source>
</evidence>
<dbReference type="FunFam" id="3.40.50.720:FF:000191">
    <property type="entry name" value="Methylglyoxal reductase (NADPH-dependent)"/>
    <property type="match status" value="1"/>
</dbReference>
<name>A0A1W5D4T1_9LECA</name>
<evidence type="ECO:0000256" key="2">
    <source>
        <dbReference type="ARBA" id="ARBA00023445"/>
    </source>
</evidence>
<dbReference type="PANTHER" id="PTHR31527:SF0">
    <property type="entry name" value="RE64534P"/>
    <property type="match status" value="1"/>
</dbReference>
<dbReference type="EMBL" id="FWEW01002281">
    <property type="protein sequence ID" value="SLM38148.1"/>
    <property type="molecule type" value="Genomic_DNA"/>
</dbReference>
<sequence length="527" mass="58515">MAESHVPAPAYQAAENSPLHANRELYTRIGSTTSRESIDSFVLPVRSGRAWTVPAGHICRISTPEGPQVGDLNIWSLHNPRERFWAARTRQLHRSHVTTFDRLWSCLPYLRPLVTITADSLASYGVDGVGGRVHDLLGTRCDPYVNKMLTGDDFDYHCHSNLTRAVMPWRLAESDVHDVLNIFQVTGLNKDGQYFMEPCPAKPGDFFEFFAEIDILCALSTCPGKAEKIKEAYPDTPKDKLDFAFVEDIAKEGAFDEAVKSDPPFEVVIHTASPFHFNVTDVKKDMLDPAIIGTTGILKAIKKSAPTVKRVVITSSFASIIDPSKGTRPGHTYSEADWNPVTEEDAIKNPANGYRASKTCAEKAAWEFVEKEKPNFTLATMCPPLVLGPIIHYLNSLDALNTSNQRIRDIMTGKSKDEIPPTGTFIWVDVRDLALAHVRAAELPEAANKRFFITAGYFSNKEIAEIVRDAYPELESKLPSKDTKGGERPAEIHGYDNKRTVEVLGIKFRSLRESIVDTVKSLQAVGA</sequence>
<dbReference type="SUPFAM" id="SSF51735">
    <property type="entry name" value="NAD(P)-binding Rossmann-fold domains"/>
    <property type="match status" value="1"/>
</dbReference>
<evidence type="ECO:0000259" key="3">
    <source>
        <dbReference type="Pfam" id="PF01370"/>
    </source>
</evidence>
<dbReference type="Gene3D" id="3.40.50.720">
    <property type="entry name" value="NAD(P)-binding Rossmann-like Domain"/>
    <property type="match status" value="1"/>
</dbReference>
<dbReference type="InterPro" id="IPR036291">
    <property type="entry name" value="NAD(P)-bd_dom_sf"/>
</dbReference>